<protein>
    <submittedName>
        <fullName evidence="1">Uncharacterized protein</fullName>
    </submittedName>
</protein>
<name>A0A439D5K9_9PEZI</name>
<accession>A0A439D5K9</accession>
<sequence>MATVDLSLQRALLLDDEALLIQLPPELLEVIRDQTTVNFLDAIADAALIPRITSPIFIYFEHVFADICARWLLKSRNTGQEDQIIAAFARILPFAPHLSIFLEQYISETSAVHIPGAQSFTLNSLSSPHTARISESDLLRALLAFWRLLSFDQKRLTLHLFSPPKYKLSSNMS</sequence>
<dbReference type="STRING" id="363999.A0A439D5K9"/>
<reference evidence="1 2" key="1">
    <citation type="submission" date="2018-12" db="EMBL/GenBank/DDBJ databases">
        <title>Draft genome sequence of Xylaria grammica IHI A82.</title>
        <authorList>
            <person name="Buettner E."/>
            <person name="Kellner H."/>
        </authorList>
    </citation>
    <scope>NUCLEOTIDE SEQUENCE [LARGE SCALE GENOMIC DNA]</scope>
    <source>
        <strain evidence="1 2">IHI A82</strain>
    </source>
</reference>
<comment type="caution">
    <text evidence="1">The sequence shown here is derived from an EMBL/GenBank/DDBJ whole genome shotgun (WGS) entry which is preliminary data.</text>
</comment>
<gene>
    <name evidence="1" type="ORF">EKO27_g5427</name>
</gene>
<organism evidence="1 2">
    <name type="scientific">Xylaria grammica</name>
    <dbReference type="NCBI Taxonomy" id="363999"/>
    <lineage>
        <taxon>Eukaryota</taxon>
        <taxon>Fungi</taxon>
        <taxon>Dikarya</taxon>
        <taxon>Ascomycota</taxon>
        <taxon>Pezizomycotina</taxon>
        <taxon>Sordariomycetes</taxon>
        <taxon>Xylariomycetidae</taxon>
        <taxon>Xylariales</taxon>
        <taxon>Xylariaceae</taxon>
        <taxon>Xylaria</taxon>
    </lineage>
</organism>
<dbReference type="EMBL" id="RYZI01000144">
    <property type="protein sequence ID" value="RWA09685.1"/>
    <property type="molecule type" value="Genomic_DNA"/>
</dbReference>
<dbReference type="AlphaFoldDB" id="A0A439D5K9"/>
<evidence type="ECO:0000313" key="2">
    <source>
        <dbReference type="Proteomes" id="UP000286045"/>
    </source>
</evidence>
<keyword evidence="2" id="KW-1185">Reference proteome</keyword>
<dbReference type="Proteomes" id="UP000286045">
    <property type="component" value="Unassembled WGS sequence"/>
</dbReference>
<proteinExistence type="predicted"/>
<evidence type="ECO:0000313" key="1">
    <source>
        <dbReference type="EMBL" id="RWA09685.1"/>
    </source>
</evidence>